<dbReference type="Pfam" id="PF05726">
    <property type="entry name" value="Pirin_C"/>
    <property type="match status" value="1"/>
</dbReference>
<name>A0A4Y4DUD7_GLUUR</name>
<comment type="caution">
    <text evidence="7">The sequence shown here is derived from an EMBL/GenBank/DDBJ whole genome shotgun (WGS) entry which is preliminary data.</text>
</comment>
<dbReference type="InterPro" id="IPR014710">
    <property type="entry name" value="RmlC-like_jellyroll"/>
</dbReference>
<organism evidence="7 8">
    <name type="scientific">Glutamicibacter uratoxydans</name>
    <name type="common">Arthrobacter uratoxydans</name>
    <dbReference type="NCBI Taxonomy" id="43667"/>
    <lineage>
        <taxon>Bacteria</taxon>
        <taxon>Bacillati</taxon>
        <taxon>Actinomycetota</taxon>
        <taxon>Actinomycetes</taxon>
        <taxon>Micrococcales</taxon>
        <taxon>Micrococcaceae</taxon>
        <taxon>Glutamicibacter</taxon>
    </lineage>
</organism>
<comment type="cofactor">
    <cofactor evidence="2">
        <name>Fe cation</name>
        <dbReference type="ChEBI" id="CHEBI:24875"/>
    </cofactor>
    <text evidence="2">Binds 1 Fe cation per subunit.</text>
</comment>
<feature type="binding site" evidence="2">
    <location>
        <position position="79"/>
    </location>
    <ligand>
        <name>Fe cation</name>
        <dbReference type="ChEBI" id="CHEBI:24875"/>
    </ligand>
</feature>
<evidence type="ECO:0008006" key="9">
    <source>
        <dbReference type="Google" id="ProtNLM"/>
    </source>
</evidence>
<dbReference type="AlphaFoldDB" id="A0A4Y4DUD7"/>
<dbReference type="PIRSF" id="PIRSF006232">
    <property type="entry name" value="Pirin"/>
    <property type="match status" value="1"/>
</dbReference>
<dbReference type="Proteomes" id="UP000316612">
    <property type="component" value="Unassembled WGS sequence"/>
</dbReference>
<reference evidence="7 8" key="1">
    <citation type="submission" date="2019-06" db="EMBL/GenBank/DDBJ databases">
        <title>Whole genome shotgun sequence of Glutamicibacter uratoxydans NBRC 15515.</title>
        <authorList>
            <person name="Hosoyama A."/>
            <person name="Uohara A."/>
            <person name="Ohji S."/>
            <person name="Ichikawa N."/>
        </authorList>
    </citation>
    <scope>NUCLEOTIDE SEQUENCE [LARGE SCALE GENOMIC DNA]</scope>
    <source>
        <strain evidence="7 8">NBRC 15515</strain>
    </source>
</reference>
<dbReference type="Pfam" id="PF02678">
    <property type="entry name" value="Pirin"/>
    <property type="match status" value="1"/>
</dbReference>
<sequence length="335" mass="36409">MAMSNLEQAPAEIDCCAGESRAEVETLEPRAVPLGGPRAMTVFRTLPQKQRSLIGAWCFLDHYGPDEVEVTGGMDVPRHPHTGLQTVSWLFTGGINHIDSAGHEALVRPGEVNLMTAGHGISHSEIVTAETRVLHGAQLWTALPDSARNMPPTFENYRPEPLHTDQWTMSVFLGSFSIGELSSTSPVQTHTELSGAEIRLQPGAEVFISVPSHHEHGVLLDSGSLQVNGHDLKVRDLGFIKAGCTTLHLKAGDEPVLALLIGGEPLNENILMWWNFVGRTHEEVLAFRAQWQAEIGAEPGDASEDRFGPFPPNTPDPLPAPALPTVRLRPRVNPS</sequence>
<dbReference type="PANTHER" id="PTHR13903:SF8">
    <property type="entry name" value="PIRIN"/>
    <property type="match status" value="1"/>
</dbReference>
<gene>
    <name evidence="7" type="ORF">AUR04nite_16330</name>
</gene>
<feature type="domain" description="Pirin C-terminal" evidence="6">
    <location>
        <begin position="196"/>
        <end position="293"/>
    </location>
</feature>
<dbReference type="GO" id="GO:0046872">
    <property type="term" value="F:metal ion binding"/>
    <property type="evidence" value="ECO:0007669"/>
    <property type="project" value="UniProtKB-KW"/>
</dbReference>
<feature type="region of interest" description="Disordered" evidence="4">
    <location>
        <begin position="298"/>
        <end position="335"/>
    </location>
</feature>
<evidence type="ECO:0000256" key="3">
    <source>
        <dbReference type="RuleBase" id="RU003457"/>
    </source>
</evidence>
<evidence type="ECO:0000259" key="5">
    <source>
        <dbReference type="Pfam" id="PF02678"/>
    </source>
</evidence>
<evidence type="ECO:0000313" key="7">
    <source>
        <dbReference type="EMBL" id="GED06101.1"/>
    </source>
</evidence>
<dbReference type="SUPFAM" id="SSF51182">
    <property type="entry name" value="RmlC-like cupins"/>
    <property type="match status" value="1"/>
</dbReference>
<proteinExistence type="inferred from homology"/>
<accession>A0A4Y4DUD7</accession>
<keyword evidence="2" id="KW-0408">Iron</keyword>
<dbReference type="InterPro" id="IPR008778">
    <property type="entry name" value="Pirin_C_dom"/>
</dbReference>
<dbReference type="InterPro" id="IPR003829">
    <property type="entry name" value="Pirin_N_dom"/>
</dbReference>
<feature type="domain" description="Pirin N-terminal" evidence="5">
    <location>
        <begin position="42"/>
        <end position="140"/>
    </location>
</feature>
<feature type="compositionally biased region" description="Pro residues" evidence="4">
    <location>
        <begin position="309"/>
        <end position="322"/>
    </location>
</feature>
<feature type="binding site" evidence="2">
    <location>
        <position position="81"/>
    </location>
    <ligand>
        <name>Fe cation</name>
        <dbReference type="ChEBI" id="CHEBI:24875"/>
    </ligand>
</feature>
<dbReference type="InterPro" id="IPR012093">
    <property type="entry name" value="Pirin"/>
</dbReference>
<evidence type="ECO:0000256" key="1">
    <source>
        <dbReference type="ARBA" id="ARBA00008416"/>
    </source>
</evidence>
<protein>
    <recommendedName>
        <fullName evidence="9">Pirin</fullName>
    </recommendedName>
</protein>
<dbReference type="Gene3D" id="2.60.120.10">
    <property type="entry name" value="Jelly Rolls"/>
    <property type="match status" value="2"/>
</dbReference>
<dbReference type="CDD" id="cd02909">
    <property type="entry name" value="cupin_pirin_N"/>
    <property type="match status" value="1"/>
</dbReference>
<evidence type="ECO:0000259" key="6">
    <source>
        <dbReference type="Pfam" id="PF05726"/>
    </source>
</evidence>
<evidence type="ECO:0000313" key="8">
    <source>
        <dbReference type="Proteomes" id="UP000316612"/>
    </source>
</evidence>
<keyword evidence="8" id="KW-1185">Reference proteome</keyword>
<dbReference type="InterPro" id="IPR011051">
    <property type="entry name" value="RmlC_Cupin_sf"/>
</dbReference>
<dbReference type="PANTHER" id="PTHR13903">
    <property type="entry name" value="PIRIN-RELATED"/>
    <property type="match status" value="1"/>
</dbReference>
<evidence type="ECO:0000256" key="4">
    <source>
        <dbReference type="SAM" id="MobiDB-lite"/>
    </source>
</evidence>
<evidence type="ECO:0000256" key="2">
    <source>
        <dbReference type="PIRSR" id="PIRSR006232-1"/>
    </source>
</evidence>
<feature type="binding site" evidence="2">
    <location>
        <position position="123"/>
    </location>
    <ligand>
        <name>Fe cation</name>
        <dbReference type="ChEBI" id="CHEBI:24875"/>
    </ligand>
</feature>
<feature type="binding site" evidence="2">
    <location>
        <position position="125"/>
    </location>
    <ligand>
        <name>Fe cation</name>
        <dbReference type="ChEBI" id="CHEBI:24875"/>
    </ligand>
</feature>
<comment type="similarity">
    <text evidence="1 3">Belongs to the pirin family.</text>
</comment>
<dbReference type="EMBL" id="BJNY01000008">
    <property type="protein sequence ID" value="GED06101.1"/>
    <property type="molecule type" value="Genomic_DNA"/>
</dbReference>
<dbReference type="CDD" id="cd02247">
    <property type="entry name" value="cupin_pirin_C"/>
    <property type="match status" value="1"/>
</dbReference>
<keyword evidence="2" id="KW-0479">Metal-binding</keyword>